<name>W8NWS2_9EURY</name>
<dbReference type="STRING" id="195522.BD01_2137"/>
<dbReference type="HOGENOM" id="CLU_775273_0_0_2"/>
<proteinExistence type="predicted"/>
<dbReference type="EMBL" id="CP007264">
    <property type="protein sequence ID" value="AHL23733.1"/>
    <property type="molecule type" value="Genomic_DNA"/>
</dbReference>
<dbReference type="RefSeq" id="WP_042692771.1">
    <property type="nucleotide sequence ID" value="NZ_CP007264.1"/>
</dbReference>
<feature type="coiled-coil region" evidence="1">
    <location>
        <begin position="262"/>
        <end position="348"/>
    </location>
</feature>
<dbReference type="eggNOG" id="arCOG00372">
    <property type="taxonomic scope" value="Archaea"/>
</dbReference>
<feature type="coiled-coil region" evidence="1">
    <location>
        <begin position="144"/>
        <end position="189"/>
    </location>
</feature>
<accession>W8NWS2</accession>
<keyword evidence="3" id="KW-1185">Reference proteome</keyword>
<gene>
    <name evidence="2" type="ORF">BD01_2137</name>
</gene>
<dbReference type="GeneID" id="24959199"/>
<keyword evidence="1" id="KW-0175">Coiled coil</keyword>
<reference evidence="2 3" key="1">
    <citation type="submission" date="2014-02" db="EMBL/GenBank/DDBJ databases">
        <title>Genome Sequence of an Hyperthermophilic Archaeon, Thermococcus nautili 30-1, producing viral vesicles.</title>
        <authorList>
            <person name="Oberto J."/>
            <person name="Gaudin M."/>
            <person name="Cossu M."/>
            <person name="Gorlas A."/>
            <person name="Slesarev A."/>
            <person name="Marguet E."/>
            <person name="Forterre P."/>
        </authorList>
    </citation>
    <scope>NUCLEOTIDE SEQUENCE [LARGE SCALE GENOMIC DNA]</scope>
    <source>
        <strain evidence="2 3">30-1</strain>
    </source>
</reference>
<dbReference type="AlphaFoldDB" id="W8NWS2"/>
<protein>
    <submittedName>
        <fullName evidence="2">Uncharacterized protein</fullName>
    </submittedName>
</protein>
<sequence>MRLEEAIREYELRREEGLKKAEKLRKKYNKWLGKKKKELLKAVGKLEKAKPPKNVDERLLQIVEADRRNYVSAMRHAVEGIQTIDDLGKRLPDLAKVHVDYGKHVMILFEKEVYAVNSLLKELSEGYTEFRAELEGTIPPEIDVVEKLEELRKAQREFQAKRDALSRLAHELEEERKKLESLLSSEEFTRVEKEAREVSSKIRSIELELRSKVSKLQKPLKRMRLGGIADEVARDSGVALERPKEFLSLLVNVYPRLEGKARKSAEWLLENLEGKLSELSELRRELEGLEAQREELLGSVKPVQDELLAIERELSLLADDVKKLERKLLRIEAELREELRKLEDYLGEKVEVSF</sequence>
<organism evidence="2 3">
    <name type="scientific">Thermococcus nautili</name>
    <dbReference type="NCBI Taxonomy" id="195522"/>
    <lineage>
        <taxon>Archaea</taxon>
        <taxon>Methanobacteriati</taxon>
        <taxon>Methanobacteriota</taxon>
        <taxon>Thermococci</taxon>
        <taxon>Thermococcales</taxon>
        <taxon>Thermococcaceae</taxon>
        <taxon>Thermococcus</taxon>
    </lineage>
</organism>
<evidence type="ECO:0000313" key="3">
    <source>
        <dbReference type="Proteomes" id="UP000019434"/>
    </source>
</evidence>
<dbReference type="KEGG" id="tnu:BD01_2137"/>
<evidence type="ECO:0000256" key="1">
    <source>
        <dbReference type="SAM" id="Coils"/>
    </source>
</evidence>
<dbReference type="Proteomes" id="UP000019434">
    <property type="component" value="Chromosome"/>
</dbReference>
<evidence type="ECO:0000313" key="2">
    <source>
        <dbReference type="EMBL" id="AHL23733.1"/>
    </source>
</evidence>